<evidence type="ECO:0000313" key="1">
    <source>
        <dbReference type="EMBL" id="KAK9229913.1"/>
    </source>
</evidence>
<dbReference type="AlphaFoldDB" id="A0AAP0N1H5"/>
<name>A0AAP0N1H5_9ROSI</name>
<accession>A0AAP0N1H5</accession>
<reference evidence="1 2" key="1">
    <citation type="submission" date="2024-05" db="EMBL/GenBank/DDBJ databases">
        <title>Haplotype-resolved chromosome-level genome assembly of Huyou (Citrus changshanensis).</title>
        <authorList>
            <person name="Miao C."/>
            <person name="Chen W."/>
            <person name="Wu Y."/>
            <person name="Wang L."/>
            <person name="Zhao S."/>
            <person name="Grierson D."/>
            <person name="Xu C."/>
            <person name="Chen K."/>
        </authorList>
    </citation>
    <scope>NUCLEOTIDE SEQUENCE [LARGE SCALE GENOMIC DNA]</scope>
    <source>
        <strain evidence="1">01-14</strain>
        <tissue evidence="1">Leaf</tissue>
    </source>
</reference>
<dbReference type="EMBL" id="JBCGBO010000001">
    <property type="protein sequence ID" value="KAK9229913.1"/>
    <property type="molecule type" value="Genomic_DNA"/>
</dbReference>
<evidence type="ECO:0000313" key="2">
    <source>
        <dbReference type="Proteomes" id="UP001428341"/>
    </source>
</evidence>
<organism evidence="1 2">
    <name type="scientific">Citrus x changshan-huyou</name>
    <dbReference type="NCBI Taxonomy" id="2935761"/>
    <lineage>
        <taxon>Eukaryota</taxon>
        <taxon>Viridiplantae</taxon>
        <taxon>Streptophyta</taxon>
        <taxon>Embryophyta</taxon>
        <taxon>Tracheophyta</taxon>
        <taxon>Spermatophyta</taxon>
        <taxon>Magnoliopsida</taxon>
        <taxon>eudicotyledons</taxon>
        <taxon>Gunneridae</taxon>
        <taxon>Pentapetalae</taxon>
        <taxon>rosids</taxon>
        <taxon>malvids</taxon>
        <taxon>Sapindales</taxon>
        <taxon>Rutaceae</taxon>
        <taxon>Aurantioideae</taxon>
        <taxon>Citrus</taxon>
    </lineage>
</organism>
<dbReference type="Proteomes" id="UP001428341">
    <property type="component" value="Unassembled WGS sequence"/>
</dbReference>
<sequence>MAAARNGYHRLKIMATRNNGVNQTAIIGESMTGQNDGENGRIRRGISVRPSSCPSCFPINHFSGCNFFFFPPWFLLI</sequence>
<protein>
    <submittedName>
        <fullName evidence="1">Uncharacterized protein</fullName>
    </submittedName>
</protein>
<keyword evidence="2" id="KW-1185">Reference proteome</keyword>
<comment type="caution">
    <text evidence="1">The sequence shown here is derived from an EMBL/GenBank/DDBJ whole genome shotgun (WGS) entry which is preliminary data.</text>
</comment>
<proteinExistence type="predicted"/>
<gene>
    <name evidence="1" type="ORF">WN944_022879</name>
</gene>